<evidence type="ECO:0000256" key="8">
    <source>
        <dbReference type="SAM" id="SignalP"/>
    </source>
</evidence>
<dbReference type="EMBL" id="JANVFU010000001">
    <property type="protein sequence ID" value="KAJ3750279.1"/>
    <property type="molecule type" value="Genomic_DNA"/>
</dbReference>
<comment type="caution">
    <text evidence="10">The sequence shown here is derived from an EMBL/GenBank/DDBJ whole genome shotgun (WGS) entry which is preliminary data.</text>
</comment>
<dbReference type="Gene3D" id="2.70.220.10">
    <property type="entry name" value="Ganglioside GM2 activator"/>
    <property type="match status" value="1"/>
</dbReference>
<keyword evidence="7" id="KW-0445">Lipid transport</keyword>
<sequence length="184" mass="20109">MLRLSLIAAFCLVSLTSAGSLFTQLPFNTANDLSEKWSWEDCGVDTDPVRIQNIEISPDPPSPGKALTVKVTGTANEVIEEGATADVTVKLGLIKLLSKTFDVCEEARNANASVQCPVEKGQYVVVQTVDLPKEIPPGLSITLCTSDYFLSFLTAKFRVHVNGYTVDDEDLMCMDLTIDFTKNR</sequence>
<gene>
    <name evidence="10" type="ORF">DFH05DRAFT_61641</name>
</gene>
<evidence type="ECO:0000256" key="6">
    <source>
        <dbReference type="ARBA" id="ARBA00022729"/>
    </source>
</evidence>
<accession>A0A9W8U2U7</accession>
<dbReference type="CDD" id="cd00917">
    <property type="entry name" value="PG-PI_TP"/>
    <property type="match status" value="1"/>
</dbReference>
<evidence type="ECO:0000256" key="3">
    <source>
        <dbReference type="ARBA" id="ARBA00011245"/>
    </source>
</evidence>
<comment type="similarity">
    <text evidence="2">Belongs to the NPC2 family.</text>
</comment>
<dbReference type="PANTHER" id="PTHR11306">
    <property type="entry name" value="NIEMANN PICK TYPE C2 PROTEIN NPC2-RELATED"/>
    <property type="match status" value="1"/>
</dbReference>
<dbReference type="AlphaFoldDB" id="A0A9W8U2U7"/>
<reference evidence="10 11" key="1">
    <citation type="journal article" date="2023" name="Proc. Natl. Acad. Sci. U.S.A.">
        <title>A global phylogenomic analysis of the shiitake genus Lentinula.</title>
        <authorList>
            <person name="Sierra-Patev S."/>
            <person name="Min B."/>
            <person name="Naranjo-Ortiz M."/>
            <person name="Looney B."/>
            <person name="Konkel Z."/>
            <person name="Slot J.C."/>
            <person name="Sakamoto Y."/>
            <person name="Steenwyk J.L."/>
            <person name="Rokas A."/>
            <person name="Carro J."/>
            <person name="Camarero S."/>
            <person name="Ferreira P."/>
            <person name="Molpeceres G."/>
            <person name="Ruiz-Duenas F.J."/>
            <person name="Serrano A."/>
            <person name="Henrissat B."/>
            <person name="Drula E."/>
            <person name="Hughes K.W."/>
            <person name="Mata J.L."/>
            <person name="Ishikawa N.K."/>
            <person name="Vargas-Isla R."/>
            <person name="Ushijima S."/>
            <person name="Smith C.A."/>
            <person name="Donoghue J."/>
            <person name="Ahrendt S."/>
            <person name="Andreopoulos W."/>
            <person name="He G."/>
            <person name="LaButti K."/>
            <person name="Lipzen A."/>
            <person name="Ng V."/>
            <person name="Riley R."/>
            <person name="Sandor L."/>
            <person name="Barry K."/>
            <person name="Martinez A.T."/>
            <person name="Xiao Y."/>
            <person name="Gibbons J.G."/>
            <person name="Terashima K."/>
            <person name="Grigoriev I.V."/>
            <person name="Hibbett D."/>
        </authorList>
    </citation>
    <scope>NUCLEOTIDE SEQUENCE [LARGE SCALE GENOMIC DNA]</scope>
    <source>
        <strain evidence="10 11">TFB7810</strain>
    </source>
</reference>
<proteinExistence type="inferred from homology"/>
<keyword evidence="5" id="KW-0813">Transport</keyword>
<name>A0A9W8U2U7_9AGAR</name>
<evidence type="ECO:0000313" key="10">
    <source>
        <dbReference type="EMBL" id="KAJ3750279.1"/>
    </source>
</evidence>
<dbReference type="GO" id="GO:0032934">
    <property type="term" value="F:sterol binding"/>
    <property type="evidence" value="ECO:0007669"/>
    <property type="project" value="InterPro"/>
</dbReference>
<dbReference type="InterPro" id="IPR036846">
    <property type="entry name" value="GM2-AP_sf"/>
</dbReference>
<dbReference type="InterPro" id="IPR014756">
    <property type="entry name" value="Ig_E-set"/>
</dbReference>
<dbReference type="Proteomes" id="UP001142393">
    <property type="component" value="Unassembled WGS sequence"/>
</dbReference>
<evidence type="ECO:0000256" key="2">
    <source>
        <dbReference type="ARBA" id="ARBA00006370"/>
    </source>
</evidence>
<feature type="signal peptide" evidence="8">
    <location>
        <begin position="1"/>
        <end position="18"/>
    </location>
</feature>
<evidence type="ECO:0000256" key="4">
    <source>
        <dbReference type="ARBA" id="ARBA00016056"/>
    </source>
</evidence>
<evidence type="ECO:0000256" key="1">
    <source>
        <dbReference type="ARBA" id="ARBA00002053"/>
    </source>
</evidence>
<comment type="function">
    <text evidence="1">Catalyzes the intermembrane transfer of phosphatidylglycerol and phosphatidylinositol.</text>
</comment>
<dbReference type="InterPro" id="IPR003172">
    <property type="entry name" value="ML_dom"/>
</dbReference>
<keyword evidence="6 8" id="KW-0732">Signal</keyword>
<evidence type="ECO:0000259" key="9">
    <source>
        <dbReference type="SMART" id="SM00737"/>
    </source>
</evidence>
<dbReference type="SUPFAM" id="SSF81296">
    <property type="entry name" value="E set domains"/>
    <property type="match status" value="1"/>
</dbReference>
<organism evidence="10 11">
    <name type="scientific">Lentinula detonsa</name>
    <dbReference type="NCBI Taxonomy" id="2804962"/>
    <lineage>
        <taxon>Eukaryota</taxon>
        <taxon>Fungi</taxon>
        <taxon>Dikarya</taxon>
        <taxon>Basidiomycota</taxon>
        <taxon>Agaricomycotina</taxon>
        <taxon>Agaricomycetes</taxon>
        <taxon>Agaricomycetidae</taxon>
        <taxon>Agaricales</taxon>
        <taxon>Marasmiineae</taxon>
        <taxon>Omphalotaceae</taxon>
        <taxon>Lentinula</taxon>
    </lineage>
</organism>
<evidence type="ECO:0000256" key="5">
    <source>
        <dbReference type="ARBA" id="ARBA00022448"/>
    </source>
</evidence>
<evidence type="ECO:0000313" key="11">
    <source>
        <dbReference type="Proteomes" id="UP001142393"/>
    </source>
</evidence>
<dbReference type="PANTHER" id="PTHR11306:SF0">
    <property type="entry name" value="PHOSPHATIDYLGLYCEROL_PHOSPHATIDYLINOSITOL TRANSFER PROTEIN"/>
    <property type="match status" value="1"/>
</dbReference>
<feature type="domain" description="MD-2-related lipid-recognition" evidence="9">
    <location>
        <begin position="39"/>
        <end position="178"/>
    </location>
</feature>
<evidence type="ECO:0000256" key="7">
    <source>
        <dbReference type="ARBA" id="ARBA00023055"/>
    </source>
</evidence>
<feature type="chain" id="PRO_5040951118" description="Phosphatidylglycerol/phosphatidylinositol transfer protein" evidence="8">
    <location>
        <begin position="19"/>
        <end position="184"/>
    </location>
</feature>
<dbReference type="GO" id="GO:0032366">
    <property type="term" value="P:intracellular sterol transport"/>
    <property type="evidence" value="ECO:0007669"/>
    <property type="project" value="InterPro"/>
</dbReference>
<dbReference type="InterPro" id="IPR039670">
    <property type="entry name" value="NPC2-like"/>
</dbReference>
<comment type="subunit">
    <text evidence="3">Monomer.</text>
</comment>
<dbReference type="InterPro" id="IPR033917">
    <property type="entry name" value="ML_PG-PI_TP"/>
</dbReference>
<protein>
    <recommendedName>
        <fullName evidence="4">Phosphatidylglycerol/phosphatidylinositol transfer protein</fullName>
    </recommendedName>
</protein>
<dbReference type="Pfam" id="PF02221">
    <property type="entry name" value="E1_DerP2_DerF2"/>
    <property type="match status" value="1"/>
</dbReference>
<keyword evidence="11" id="KW-1185">Reference proteome</keyword>
<dbReference type="SMART" id="SM00737">
    <property type="entry name" value="ML"/>
    <property type="match status" value="1"/>
</dbReference>